<feature type="transmembrane region" description="Helical" evidence="1">
    <location>
        <begin position="97"/>
        <end position="115"/>
    </location>
</feature>
<evidence type="ECO:0000313" key="3">
    <source>
        <dbReference type="Proteomes" id="UP000177273"/>
    </source>
</evidence>
<dbReference type="OrthoDB" id="2183385at2"/>
<proteinExistence type="predicted"/>
<dbReference type="RefSeq" id="WP_070788732.1">
    <property type="nucleotide sequence ID" value="NZ_MKIQ01000031.1"/>
</dbReference>
<gene>
    <name evidence="2" type="ORF">BG262_07150</name>
</gene>
<protein>
    <submittedName>
        <fullName evidence="2">Uncharacterized protein</fullName>
    </submittedName>
</protein>
<feature type="transmembrane region" description="Helical" evidence="1">
    <location>
        <begin position="65"/>
        <end position="85"/>
    </location>
</feature>
<evidence type="ECO:0000313" key="2">
    <source>
        <dbReference type="EMBL" id="OFI45768.1"/>
    </source>
</evidence>
<reference evidence="3" key="1">
    <citation type="submission" date="2016-09" db="EMBL/GenBank/DDBJ databases">
        <title>Draft genome sequence of a novel species of the family Streptococcaceae isolated from flowers.</title>
        <authorList>
            <person name="Chuah L.-O."/>
            <person name="Yap K.-P."/>
            <person name="Thong K.L."/>
            <person name="Liong M.T."/>
            <person name="Ahmad R."/>
            <person name="Rusul G."/>
        </authorList>
    </citation>
    <scope>NUCLEOTIDE SEQUENCE [LARGE SCALE GENOMIC DNA]</scope>
    <source>
        <strain evidence="3">HibF3</strain>
    </source>
</reference>
<dbReference type="Proteomes" id="UP000177273">
    <property type="component" value="Unassembled WGS sequence"/>
</dbReference>
<keyword evidence="1" id="KW-0472">Membrane</keyword>
<keyword evidence="1" id="KW-1133">Transmembrane helix</keyword>
<sequence length="155" mass="17653">MQEKEIYFKKAKFWNMVCLILKILSEIATVIVLIPMFTLKKEMFESLGSEGIEQYNQLTSISSKVSTILSLIVGIVLIVFYIIANKKLKNMEEVSKFPYYISMGFFVISTIYGQFTAQTSDFGLMSIVGLIIGIFCAFLPPIMVLRNLFKLDSED</sequence>
<organism evidence="2 3">
    <name type="scientific">Floricoccus penangensis</name>
    <dbReference type="NCBI Taxonomy" id="1859475"/>
    <lineage>
        <taxon>Bacteria</taxon>
        <taxon>Bacillati</taxon>
        <taxon>Bacillota</taxon>
        <taxon>Bacilli</taxon>
        <taxon>Lactobacillales</taxon>
        <taxon>Streptococcaceae</taxon>
        <taxon>Floricoccus</taxon>
    </lineage>
</organism>
<dbReference type="AlphaFoldDB" id="A0A9Q5JF79"/>
<keyword evidence="1" id="KW-0812">Transmembrane</keyword>
<keyword evidence="3" id="KW-1185">Reference proteome</keyword>
<comment type="caution">
    <text evidence="2">The sequence shown here is derived from an EMBL/GenBank/DDBJ whole genome shotgun (WGS) entry which is preliminary data.</text>
</comment>
<feature type="transmembrane region" description="Helical" evidence="1">
    <location>
        <begin position="127"/>
        <end position="149"/>
    </location>
</feature>
<evidence type="ECO:0000256" key="1">
    <source>
        <dbReference type="SAM" id="Phobius"/>
    </source>
</evidence>
<dbReference type="EMBL" id="MKIQ01000031">
    <property type="protein sequence ID" value="OFI45768.1"/>
    <property type="molecule type" value="Genomic_DNA"/>
</dbReference>
<feature type="transmembrane region" description="Helical" evidence="1">
    <location>
        <begin position="12"/>
        <end position="37"/>
    </location>
</feature>
<accession>A0A9Q5JF79</accession>
<name>A0A9Q5JF79_9LACT</name>